<dbReference type="EMBL" id="BAAAPU010000007">
    <property type="protein sequence ID" value="GAA1982058.1"/>
    <property type="molecule type" value="Genomic_DNA"/>
</dbReference>
<feature type="transmembrane region" description="Helical" evidence="1">
    <location>
        <begin position="59"/>
        <end position="82"/>
    </location>
</feature>
<feature type="transmembrane region" description="Helical" evidence="1">
    <location>
        <begin position="103"/>
        <end position="124"/>
    </location>
</feature>
<dbReference type="InterPro" id="IPR018723">
    <property type="entry name" value="DUF2254_membrane"/>
</dbReference>
<name>A0ABN2S8L3_9MICO</name>
<sequence length="424" mass="45743">MQVTLPLQRLRLWWENAFWVIPLVGIVLGFATSRAVQGIDATIGSAEQPLLSASSAQTLLAAIGGGMVTFTGFVFSVILLVIQFGSSAYSPRTVTYLMRARSIQWVLATFLATTTFSFMTLIGIGSAGQASTVPVLGVAAAVLWLVLSLIGFLVLITVVSRRVTVDSLIGTMGSLARRQLRRHHTAARGRAGRRVREVPDLADEARTVRYAGRPGQVVGVDAERLERLARQHGAHLQVLVRVGDPVSVGAAVALLAPRIGTRLPDRELSRCLLVRHERSLKHDPLYALRILTDISLKALSPGINDPTTAARSLAEVEGVLRVAAELPLGPVVVDAGAGKVVLPAATWSDVVDQALLEVLEAGIGQPQVTRCLSRMLTDLLADVPPDHHAPLLRHQRRLRHDIRTAHLLEQPVWLDGEGRGRGGR</sequence>
<feature type="transmembrane region" description="Helical" evidence="1">
    <location>
        <begin position="136"/>
        <end position="159"/>
    </location>
</feature>
<proteinExistence type="predicted"/>
<keyword evidence="3" id="KW-1185">Reference proteome</keyword>
<dbReference type="RefSeq" id="WP_344062512.1">
    <property type="nucleotide sequence ID" value="NZ_BAAAPU010000007.1"/>
</dbReference>
<feature type="transmembrane region" description="Helical" evidence="1">
    <location>
        <begin position="12"/>
        <end position="31"/>
    </location>
</feature>
<organism evidence="2 3">
    <name type="scientific">Terrabacter lapilli</name>
    <dbReference type="NCBI Taxonomy" id="436231"/>
    <lineage>
        <taxon>Bacteria</taxon>
        <taxon>Bacillati</taxon>
        <taxon>Actinomycetota</taxon>
        <taxon>Actinomycetes</taxon>
        <taxon>Micrococcales</taxon>
        <taxon>Intrasporangiaceae</taxon>
        <taxon>Terrabacter</taxon>
    </lineage>
</organism>
<evidence type="ECO:0000313" key="2">
    <source>
        <dbReference type="EMBL" id="GAA1982058.1"/>
    </source>
</evidence>
<keyword evidence="1" id="KW-0472">Membrane</keyword>
<accession>A0ABN2S8L3</accession>
<keyword evidence="1" id="KW-0812">Transmembrane</keyword>
<dbReference type="Pfam" id="PF10011">
    <property type="entry name" value="DUF2254"/>
    <property type="match status" value="1"/>
</dbReference>
<reference evidence="2 3" key="1">
    <citation type="journal article" date="2019" name="Int. J. Syst. Evol. Microbiol.">
        <title>The Global Catalogue of Microorganisms (GCM) 10K type strain sequencing project: providing services to taxonomists for standard genome sequencing and annotation.</title>
        <authorList>
            <consortium name="The Broad Institute Genomics Platform"/>
            <consortium name="The Broad Institute Genome Sequencing Center for Infectious Disease"/>
            <person name="Wu L."/>
            <person name="Ma J."/>
        </authorList>
    </citation>
    <scope>NUCLEOTIDE SEQUENCE [LARGE SCALE GENOMIC DNA]</scope>
    <source>
        <strain evidence="2 3">JCM 15628</strain>
    </source>
</reference>
<evidence type="ECO:0000313" key="3">
    <source>
        <dbReference type="Proteomes" id="UP001500013"/>
    </source>
</evidence>
<keyword evidence="1" id="KW-1133">Transmembrane helix</keyword>
<evidence type="ECO:0000256" key="1">
    <source>
        <dbReference type="SAM" id="Phobius"/>
    </source>
</evidence>
<protein>
    <submittedName>
        <fullName evidence="2">DUF2254 domain-containing protein</fullName>
    </submittedName>
</protein>
<dbReference type="Proteomes" id="UP001500013">
    <property type="component" value="Unassembled WGS sequence"/>
</dbReference>
<comment type="caution">
    <text evidence="2">The sequence shown here is derived from an EMBL/GenBank/DDBJ whole genome shotgun (WGS) entry which is preliminary data.</text>
</comment>
<gene>
    <name evidence="2" type="ORF">GCM10009817_24150</name>
</gene>